<dbReference type="PANTHER" id="PTHR43177">
    <property type="entry name" value="PROTEIN NRFC"/>
    <property type="match status" value="1"/>
</dbReference>
<dbReference type="EMBL" id="CP016070">
    <property type="protein sequence ID" value="AOW80747.1"/>
    <property type="molecule type" value="Genomic_DNA"/>
</dbReference>
<sequence length="184" mass="20036">MTQRVVPDTDRCIDCGGCEVACKVEWDIGHTEERIEVVTHNEGREGTRYSGGESHTPMQCYNCAEAPCIDVCPTDALHRDEHDLVQVDKDLCIGCSYCSWACPFGAPQYPSEEETAGGSGIMDKCTTCVDRLEEGKDPACVETCPTDALVFGTPSEISDEMRRRGSDTMFTESEAAIVFGTGSD</sequence>
<dbReference type="GeneID" id="29829565"/>
<keyword evidence="4" id="KW-0411">Iron-sulfur</keyword>
<dbReference type="InterPro" id="IPR050954">
    <property type="entry name" value="ET_IronSulfur_Cluster-Binding"/>
</dbReference>
<evidence type="ECO:0000256" key="1">
    <source>
        <dbReference type="ARBA" id="ARBA00022485"/>
    </source>
</evidence>
<dbReference type="RefSeq" id="WP_070365418.1">
    <property type="nucleotide sequence ID" value="NZ_CP016070.1"/>
</dbReference>
<dbReference type="EC" id="1.17.1.9" evidence="6"/>
<dbReference type="STRING" id="1873524.HSR6_1644"/>
<dbReference type="GO" id="GO:0046872">
    <property type="term" value="F:metal ion binding"/>
    <property type="evidence" value="ECO:0007669"/>
    <property type="project" value="UniProtKB-KW"/>
</dbReference>
<keyword evidence="1" id="KW-0004">4Fe-4S</keyword>
<protein>
    <submittedName>
        <fullName evidence="6">Formate dehydrogenase</fullName>
        <ecNumber evidence="6">1.17.1.9</ecNumber>
    </submittedName>
</protein>
<evidence type="ECO:0000259" key="5">
    <source>
        <dbReference type="PROSITE" id="PS51379"/>
    </source>
</evidence>
<dbReference type="Gene3D" id="3.30.70.20">
    <property type="match status" value="2"/>
</dbReference>
<dbReference type="KEGG" id="halh:HTSR_1575"/>
<evidence type="ECO:0000313" key="7">
    <source>
        <dbReference type="Proteomes" id="UP000185608"/>
    </source>
</evidence>
<dbReference type="SUPFAM" id="SSF54862">
    <property type="entry name" value="4Fe-4S ferredoxins"/>
    <property type="match status" value="1"/>
</dbReference>
<accession>A0A1D8S5V9</accession>
<name>A0A1D8S5V9_9EURY</name>
<dbReference type="PROSITE" id="PS51379">
    <property type="entry name" value="4FE4S_FER_2"/>
    <property type="match status" value="3"/>
</dbReference>
<keyword evidence="3" id="KW-0408">Iron</keyword>
<dbReference type="AlphaFoldDB" id="A0A1D8S5V9"/>
<feature type="domain" description="4Fe-4S ferredoxin-type" evidence="5">
    <location>
        <begin position="3"/>
        <end position="34"/>
    </location>
</feature>
<evidence type="ECO:0000313" key="6">
    <source>
        <dbReference type="EMBL" id="AOW80747.1"/>
    </source>
</evidence>
<keyword evidence="2" id="KW-0479">Metal-binding</keyword>
<feature type="domain" description="4Fe-4S ferredoxin-type" evidence="5">
    <location>
        <begin position="83"/>
        <end position="112"/>
    </location>
</feature>
<dbReference type="GO" id="GO:0008863">
    <property type="term" value="F:formate dehydrogenase (NAD+) activity"/>
    <property type="evidence" value="ECO:0007669"/>
    <property type="project" value="UniProtKB-EC"/>
</dbReference>
<keyword evidence="6" id="KW-0560">Oxidoreductase</keyword>
<proteinExistence type="predicted"/>
<gene>
    <name evidence="6" type="ORF">HTSR_1575</name>
</gene>
<evidence type="ECO:0000256" key="4">
    <source>
        <dbReference type="ARBA" id="ARBA00023014"/>
    </source>
</evidence>
<evidence type="ECO:0000256" key="3">
    <source>
        <dbReference type="ARBA" id="ARBA00023004"/>
    </source>
</evidence>
<dbReference type="PANTHER" id="PTHR43177:SF3">
    <property type="entry name" value="PROTEIN NRFC HOMOLOG"/>
    <property type="match status" value="1"/>
</dbReference>
<dbReference type="InterPro" id="IPR017900">
    <property type="entry name" value="4Fe4S_Fe_S_CS"/>
</dbReference>
<dbReference type="Pfam" id="PF13247">
    <property type="entry name" value="Fer4_11"/>
    <property type="match status" value="1"/>
</dbReference>
<dbReference type="GO" id="GO:0051539">
    <property type="term" value="F:4 iron, 4 sulfur cluster binding"/>
    <property type="evidence" value="ECO:0007669"/>
    <property type="project" value="UniProtKB-KW"/>
</dbReference>
<organism evidence="6 7">
    <name type="scientific">Halodesulfurarchaeum formicicum</name>
    <dbReference type="NCBI Taxonomy" id="1873524"/>
    <lineage>
        <taxon>Archaea</taxon>
        <taxon>Methanobacteriati</taxon>
        <taxon>Methanobacteriota</taxon>
        <taxon>Stenosarchaea group</taxon>
        <taxon>Halobacteria</taxon>
        <taxon>Halobacteriales</taxon>
        <taxon>Halobacteriaceae</taxon>
        <taxon>Halodesulfurarchaeum</taxon>
    </lineage>
</organism>
<dbReference type="InterPro" id="IPR017896">
    <property type="entry name" value="4Fe4S_Fe-S-bd"/>
</dbReference>
<dbReference type="PROSITE" id="PS00198">
    <property type="entry name" value="4FE4S_FER_1"/>
    <property type="match status" value="1"/>
</dbReference>
<dbReference type="CDD" id="cd16371">
    <property type="entry name" value="DMSOR_beta_like"/>
    <property type="match status" value="1"/>
</dbReference>
<reference evidence="6 7" key="1">
    <citation type="submission" date="2016-06" db="EMBL/GenBank/DDBJ databases">
        <title>Discovery of anaerobic lithoheterotrophic haloarchaeon capable of sulfur respiration by hydrogen and formate.</title>
        <authorList>
            <person name="Sorokin D.Y."/>
            <person name="Kublanov I.V."/>
            <person name="Roman P."/>
            <person name="Sinninghe Damste J.S."/>
            <person name="Golyshin P.N."/>
            <person name="Rojo D."/>
            <person name="Ciordia S."/>
            <person name="Mena Md.C."/>
            <person name="Ferrer M."/>
            <person name="Smedile F."/>
            <person name="Messina E."/>
            <person name="La Cono V."/>
            <person name="Yakimov M.M."/>
        </authorList>
    </citation>
    <scope>NUCLEOTIDE SEQUENCE [LARGE SCALE GENOMIC DNA]</scope>
    <source>
        <strain evidence="6 7">HTSR1</strain>
    </source>
</reference>
<dbReference type="Proteomes" id="UP000185608">
    <property type="component" value="Chromosome"/>
</dbReference>
<feature type="domain" description="4Fe-4S ferredoxin-type" evidence="5">
    <location>
        <begin position="51"/>
        <end position="82"/>
    </location>
</feature>
<evidence type="ECO:0000256" key="2">
    <source>
        <dbReference type="ARBA" id="ARBA00022723"/>
    </source>
</evidence>